<evidence type="ECO:0000259" key="4">
    <source>
        <dbReference type="Pfam" id="PF13407"/>
    </source>
</evidence>
<dbReference type="Gene3D" id="3.40.50.2300">
    <property type="match status" value="2"/>
</dbReference>
<dbReference type="PANTHER" id="PTHR46847:SF1">
    <property type="entry name" value="D-ALLOSE-BINDING PERIPLASMIC PROTEIN-RELATED"/>
    <property type="match status" value="1"/>
</dbReference>
<organism evidence="5">
    <name type="scientific">marine sediment metagenome</name>
    <dbReference type="NCBI Taxonomy" id="412755"/>
    <lineage>
        <taxon>unclassified sequences</taxon>
        <taxon>metagenomes</taxon>
        <taxon>ecological metagenomes</taxon>
    </lineage>
</organism>
<proteinExistence type="inferred from homology"/>
<evidence type="ECO:0000256" key="3">
    <source>
        <dbReference type="ARBA" id="ARBA00022729"/>
    </source>
</evidence>
<feature type="domain" description="Periplasmic binding protein" evidence="4">
    <location>
        <begin position="34"/>
        <end position="219"/>
    </location>
</feature>
<dbReference type="GO" id="GO:0030246">
    <property type="term" value="F:carbohydrate binding"/>
    <property type="evidence" value="ECO:0007669"/>
    <property type="project" value="UniProtKB-ARBA"/>
</dbReference>
<comment type="subcellular location">
    <subcellularLocation>
        <location evidence="1">Cell envelope</location>
    </subcellularLocation>
</comment>
<dbReference type="EMBL" id="BARW01002645">
    <property type="protein sequence ID" value="GAI59209.1"/>
    <property type="molecule type" value="Genomic_DNA"/>
</dbReference>
<comment type="similarity">
    <text evidence="2">Belongs to the bacterial solute-binding protein 2 family.</text>
</comment>
<keyword evidence="3" id="KW-0732">Signal</keyword>
<evidence type="ECO:0000256" key="1">
    <source>
        <dbReference type="ARBA" id="ARBA00004196"/>
    </source>
</evidence>
<dbReference type="CDD" id="cd01536">
    <property type="entry name" value="PBP1_ABC_sugar_binding-like"/>
    <property type="match status" value="1"/>
</dbReference>
<protein>
    <recommendedName>
        <fullName evidence="4">Periplasmic binding protein domain-containing protein</fullName>
    </recommendedName>
</protein>
<dbReference type="AlphaFoldDB" id="X1RUN6"/>
<feature type="non-terminal residue" evidence="5">
    <location>
        <position position="221"/>
    </location>
</feature>
<dbReference type="SUPFAM" id="SSF53822">
    <property type="entry name" value="Periplasmic binding protein-like I"/>
    <property type="match status" value="1"/>
</dbReference>
<dbReference type="PANTHER" id="PTHR46847">
    <property type="entry name" value="D-ALLOSE-BINDING PERIPLASMIC PROTEIN-RELATED"/>
    <property type="match status" value="1"/>
</dbReference>
<evidence type="ECO:0000256" key="2">
    <source>
        <dbReference type="ARBA" id="ARBA00007639"/>
    </source>
</evidence>
<accession>X1RUN6</accession>
<name>X1RUN6_9ZZZZ</name>
<gene>
    <name evidence="5" type="ORF">S12H4_07236</name>
</gene>
<dbReference type="Pfam" id="PF13407">
    <property type="entry name" value="Peripla_BP_4"/>
    <property type="match status" value="1"/>
</dbReference>
<reference evidence="5" key="1">
    <citation type="journal article" date="2014" name="Front. Microbiol.">
        <title>High frequency of phylogenetically diverse reductive dehalogenase-homologous genes in deep subseafloor sedimentary metagenomes.</title>
        <authorList>
            <person name="Kawai M."/>
            <person name="Futagami T."/>
            <person name="Toyoda A."/>
            <person name="Takaki Y."/>
            <person name="Nishi S."/>
            <person name="Hori S."/>
            <person name="Arai W."/>
            <person name="Tsubouchi T."/>
            <person name="Morono Y."/>
            <person name="Uchiyama I."/>
            <person name="Ito T."/>
            <person name="Fujiyama A."/>
            <person name="Inagaki F."/>
            <person name="Takami H."/>
        </authorList>
    </citation>
    <scope>NUCLEOTIDE SEQUENCE</scope>
    <source>
        <strain evidence="5">Expedition CK06-06</strain>
    </source>
</reference>
<dbReference type="InterPro" id="IPR025997">
    <property type="entry name" value="SBP_2_dom"/>
</dbReference>
<dbReference type="InterPro" id="IPR028082">
    <property type="entry name" value="Peripla_BP_I"/>
</dbReference>
<evidence type="ECO:0000313" key="5">
    <source>
        <dbReference type="EMBL" id="GAI59209.1"/>
    </source>
</evidence>
<comment type="caution">
    <text evidence="5">The sequence shown here is derived from an EMBL/GenBank/DDBJ whole genome shotgun (WGS) entry which is preliminary data.</text>
</comment>
<dbReference type="GO" id="GO:0030313">
    <property type="term" value="C:cell envelope"/>
    <property type="evidence" value="ECO:0007669"/>
    <property type="project" value="UniProtKB-SubCell"/>
</dbReference>
<sequence>MKKYFKLFVLVVLMMGLILTSFSVSFAQKKYEVAVLLPGTVEFFSVMRRGIDKAAEDYDLDIIYADAEWDAGKQLSQVENFIVKKVDAIMLCAADNMALLPAVKLCNDANIPLISFTNSLGTDPEGKYAGVVSYIGTSEIGTGIIIGEMAELLLGDKEASIVLIEGNPGTAGQRMREEGFLKVAAKHPNWTIVEKRPIEGWTKEGALAFMEAFLQSGRKVD</sequence>